<comment type="caution">
    <text evidence="2">The sequence shown here is derived from an EMBL/GenBank/DDBJ whole genome shotgun (WGS) entry which is preliminary data.</text>
</comment>
<feature type="domain" description="Serpin" evidence="1">
    <location>
        <begin position="1"/>
        <end position="47"/>
    </location>
</feature>
<dbReference type="InterPro" id="IPR036186">
    <property type="entry name" value="Serpin_sf"/>
</dbReference>
<dbReference type="EMBL" id="JAODUO010000103">
    <property type="protein sequence ID" value="KAK2189545.1"/>
    <property type="molecule type" value="Genomic_DNA"/>
</dbReference>
<dbReference type="PROSITE" id="PS00284">
    <property type="entry name" value="SERPIN"/>
    <property type="match status" value="1"/>
</dbReference>
<gene>
    <name evidence="2" type="ORF">NP493_103g06015</name>
</gene>
<evidence type="ECO:0000313" key="3">
    <source>
        <dbReference type="Proteomes" id="UP001209878"/>
    </source>
</evidence>
<evidence type="ECO:0000259" key="1">
    <source>
        <dbReference type="Pfam" id="PF00079"/>
    </source>
</evidence>
<dbReference type="InterPro" id="IPR042185">
    <property type="entry name" value="Serpin_sf_2"/>
</dbReference>
<dbReference type="Proteomes" id="UP001209878">
    <property type="component" value="Unassembled WGS sequence"/>
</dbReference>
<keyword evidence="3" id="KW-1185">Reference proteome</keyword>
<accession>A0AAD9P7E7</accession>
<protein>
    <recommendedName>
        <fullName evidence="1">Serpin domain-containing protein</fullName>
    </recommendedName>
</protein>
<dbReference type="Gene3D" id="2.30.39.10">
    <property type="entry name" value="Alpha-1-antitrypsin, domain 1"/>
    <property type="match status" value="1"/>
</dbReference>
<sequence length="156" mass="16897">MDEKGTEAAAAIGIISQLQKIVADHPFLFLIRDNLTGSILFLGRLVKTSEDYPETAVGVKKLKARDFVELLTYCTMHADSNRLPGQQASIDRHAPCCTRTGYGGPGVAAPKPHQRPISSLRPQQPIKTFSSLPPQQPIKTLLSPQQPIKTLAGIAS</sequence>
<evidence type="ECO:0000313" key="2">
    <source>
        <dbReference type="EMBL" id="KAK2189545.1"/>
    </source>
</evidence>
<name>A0AAD9P7E7_RIDPI</name>
<reference evidence="2" key="1">
    <citation type="journal article" date="2023" name="Mol. Biol. Evol.">
        <title>Third-Generation Sequencing Reveals the Adaptive Role of the Epigenome in Three Deep-Sea Polychaetes.</title>
        <authorList>
            <person name="Perez M."/>
            <person name="Aroh O."/>
            <person name="Sun Y."/>
            <person name="Lan Y."/>
            <person name="Juniper S.K."/>
            <person name="Young C.R."/>
            <person name="Angers B."/>
            <person name="Qian P.Y."/>
        </authorList>
    </citation>
    <scope>NUCLEOTIDE SEQUENCE</scope>
    <source>
        <strain evidence="2">R07B-5</strain>
    </source>
</reference>
<dbReference type="AlphaFoldDB" id="A0AAD9P7E7"/>
<dbReference type="InterPro" id="IPR023795">
    <property type="entry name" value="Serpin_CS"/>
</dbReference>
<dbReference type="SUPFAM" id="SSF56574">
    <property type="entry name" value="Serpins"/>
    <property type="match status" value="1"/>
</dbReference>
<organism evidence="2 3">
    <name type="scientific">Ridgeia piscesae</name>
    <name type="common">Tubeworm</name>
    <dbReference type="NCBI Taxonomy" id="27915"/>
    <lineage>
        <taxon>Eukaryota</taxon>
        <taxon>Metazoa</taxon>
        <taxon>Spiralia</taxon>
        <taxon>Lophotrochozoa</taxon>
        <taxon>Annelida</taxon>
        <taxon>Polychaeta</taxon>
        <taxon>Sedentaria</taxon>
        <taxon>Canalipalpata</taxon>
        <taxon>Sabellida</taxon>
        <taxon>Siboglinidae</taxon>
        <taxon>Ridgeia</taxon>
    </lineage>
</organism>
<proteinExistence type="predicted"/>
<dbReference type="Pfam" id="PF00079">
    <property type="entry name" value="Serpin"/>
    <property type="match status" value="1"/>
</dbReference>
<dbReference type="InterPro" id="IPR023796">
    <property type="entry name" value="Serpin_dom"/>
</dbReference>